<sequence>MRPSLTLFFTFLYFFANGQEIKGNIANHEKSEMDMVLMLFGMDYPISIGSVDKKGQFTANLENISLDQIPEENRSMSIGPLYFNFHFNCNSPEDFGGNAEKLAARQDYVRLTEKGDWSGTVFLVSDEGIKSWLEDPGYINAVKGSFYEVMYVDEDISLNVTCKSSVYAADDEEVETEYSFDIELKKGFNWVEYTILEVHETDPNIRASFPSKVTITNMRDPSKMMWIGKYY</sequence>
<organism evidence="1 2">
    <name type="scientific">Aquiflexum gelatinilyticum</name>
    <dbReference type="NCBI Taxonomy" id="2961943"/>
    <lineage>
        <taxon>Bacteria</taxon>
        <taxon>Pseudomonadati</taxon>
        <taxon>Bacteroidota</taxon>
        <taxon>Cytophagia</taxon>
        <taxon>Cytophagales</taxon>
        <taxon>Cyclobacteriaceae</taxon>
        <taxon>Aquiflexum</taxon>
    </lineage>
</organism>
<reference evidence="1" key="1">
    <citation type="submission" date="2022-08" db="EMBL/GenBank/DDBJ databases">
        <authorList>
            <person name="Zhang D."/>
        </authorList>
    </citation>
    <scope>NUCLEOTIDE SEQUENCE</scope>
    <source>
        <strain evidence="1">XJ19-11</strain>
    </source>
</reference>
<dbReference type="EMBL" id="JANSUY010000001">
    <property type="protein sequence ID" value="MCR9013911.1"/>
    <property type="molecule type" value="Genomic_DNA"/>
</dbReference>
<protein>
    <submittedName>
        <fullName evidence="1">Uncharacterized protein</fullName>
    </submittedName>
</protein>
<evidence type="ECO:0000313" key="1">
    <source>
        <dbReference type="EMBL" id="MCR9013911.1"/>
    </source>
</evidence>
<dbReference type="RefSeq" id="WP_258421802.1">
    <property type="nucleotide sequence ID" value="NZ_JANSUY010000001.1"/>
</dbReference>
<name>A0A9X2SZH2_9BACT</name>
<keyword evidence="2" id="KW-1185">Reference proteome</keyword>
<dbReference type="Proteomes" id="UP001142175">
    <property type="component" value="Unassembled WGS sequence"/>
</dbReference>
<gene>
    <name evidence="1" type="ORF">NU887_02625</name>
</gene>
<dbReference type="AlphaFoldDB" id="A0A9X2SZH2"/>
<accession>A0A9X2SZH2</accession>
<proteinExistence type="predicted"/>
<comment type="caution">
    <text evidence="1">The sequence shown here is derived from an EMBL/GenBank/DDBJ whole genome shotgun (WGS) entry which is preliminary data.</text>
</comment>
<evidence type="ECO:0000313" key="2">
    <source>
        <dbReference type="Proteomes" id="UP001142175"/>
    </source>
</evidence>